<proteinExistence type="inferred from homology"/>
<gene>
    <name evidence="9" type="ORF">CEP68_11385</name>
</gene>
<dbReference type="InterPro" id="IPR003689">
    <property type="entry name" value="ZIP"/>
</dbReference>
<feature type="transmembrane region" description="Helical" evidence="8">
    <location>
        <begin position="180"/>
        <end position="202"/>
    </location>
</feature>
<dbReference type="EMBL" id="CP022048">
    <property type="protein sequence ID" value="ASE41196.2"/>
    <property type="molecule type" value="Genomic_DNA"/>
</dbReference>
<comment type="similarity">
    <text evidence="2">Belongs to the ZIP transporter (TC 2.A.5) family.</text>
</comment>
<feature type="transmembrane region" description="Helical" evidence="8">
    <location>
        <begin position="241"/>
        <end position="259"/>
    </location>
</feature>
<evidence type="ECO:0000256" key="8">
    <source>
        <dbReference type="SAM" id="Phobius"/>
    </source>
</evidence>
<dbReference type="KEGG" id="bvc:CEP68_11385"/>
<dbReference type="GO" id="GO:0005385">
    <property type="term" value="F:zinc ion transmembrane transporter activity"/>
    <property type="evidence" value="ECO:0007669"/>
    <property type="project" value="TreeGrafter"/>
</dbReference>
<keyword evidence="3" id="KW-1003">Cell membrane</keyword>
<evidence type="ECO:0000256" key="5">
    <source>
        <dbReference type="ARBA" id="ARBA00022833"/>
    </source>
</evidence>
<feature type="transmembrane region" description="Helical" evidence="8">
    <location>
        <begin position="12"/>
        <end position="31"/>
    </location>
</feature>
<dbReference type="PANTHER" id="PTHR11040">
    <property type="entry name" value="ZINC/IRON TRANSPORTER"/>
    <property type="match status" value="1"/>
</dbReference>
<keyword evidence="5" id="KW-0862">Zinc</keyword>
<dbReference type="GO" id="GO:0005886">
    <property type="term" value="C:plasma membrane"/>
    <property type="evidence" value="ECO:0007669"/>
    <property type="project" value="UniProtKB-SubCell"/>
</dbReference>
<feature type="transmembrane region" description="Helical" evidence="8">
    <location>
        <begin position="43"/>
        <end position="64"/>
    </location>
</feature>
<evidence type="ECO:0000256" key="3">
    <source>
        <dbReference type="ARBA" id="ARBA00022475"/>
    </source>
</evidence>
<evidence type="ECO:0000256" key="6">
    <source>
        <dbReference type="ARBA" id="ARBA00022989"/>
    </source>
</evidence>
<keyword evidence="6 8" id="KW-1133">Transmembrane helix</keyword>
<protein>
    <submittedName>
        <fullName evidence="9">ZIP family metal transporter</fullName>
    </submittedName>
</protein>
<dbReference type="AlphaFoldDB" id="A0A1Z3UD24"/>
<name>A0A1Z3UD24_BREVE</name>
<sequence length="260" mass="25853">MMESLSPIAAGGLGSLAAGMMTAVGAVPLLFFRKAGVQTQSALLGFAAGVMLAASFFSLIIPGVDVLQAGGASQAAAAGVMGAAVLIGATVIGLMNRFAPVDMLAIGPAGSRDLSRRIWLFIIAITLHNFPEGAAVGVSFGGGDMHQGLSTALGIGIQNMPEGLAVSAAMATLGYGRWPAFAAALASGLVEPVGGLIGASVVDLLPGALPWGLGLAAGAMIYVVTAEIIPETREKSKGEGSMIGLMIGLVGMMFLDIALG</sequence>
<evidence type="ECO:0000313" key="10">
    <source>
        <dbReference type="Proteomes" id="UP000197050"/>
    </source>
</evidence>
<organism evidence="9 10">
    <name type="scientific">Brevundimonas vesicularis</name>
    <name type="common">Pseudomonas vesicularis</name>
    <dbReference type="NCBI Taxonomy" id="41276"/>
    <lineage>
        <taxon>Bacteria</taxon>
        <taxon>Pseudomonadati</taxon>
        <taxon>Pseudomonadota</taxon>
        <taxon>Alphaproteobacteria</taxon>
        <taxon>Caulobacterales</taxon>
        <taxon>Caulobacteraceae</taxon>
        <taxon>Brevundimonas</taxon>
    </lineage>
</organism>
<feature type="transmembrane region" description="Helical" evidence="8">
    <location>
        <begin position="76"/>
        <end position="98"/>
    </location>
</feature>
<feature type="transmembrane region" description="Helical" evidence="8">
    <location>
        <begin position="208"/>
        <end position="229"/>
    </location>
</feature>
<feature type="transmembrane region" description="Helical" evidence="8">
    <location>
        <begin position="118"/>
        <end position="140"/>
    </location>
</feature>
<evidence type="ECO:0000256" key="4">
    <source>
        <dbReference type="ARBA" id="ARBA00022692"/>
    </source>
</evidence>
<evidence type="ECO:0000256" key="1">
    <source>
        <dbReference type="ARBA" id="ARBA00004651"/>
    </source>
</evidence>
<evidence type="ECO:0000256" key="7">
    <source>
        <dbReference type="ARBA" id="ARBA00023136"/>
    </source>
</evidence>
<dbReference type="PANTHER" id="PTHR11040:SF211">
    <property type="entry name" value="ZINC TRANSPORTER ZIP11"/>
    <property type="match status" value="1"/>
</dbReference>
<evidence type="ECO:0000256" key="2">
    <source>
        <dbReference type="ARBA" id="ARBA00006939"/>
    </source>
</evidence>
<dbReference type="Proteomes" id="UP000197050">
    <property type="component" value="Chromosome"/>
</dbReference>
<keyword evidence="4 8" id="KW-0812">Transmembrane</keyword>
<evidence type="ECO:0000313" key="9">
    <source>
        <dbReference type="EMBL" id="ASE41196.2"/>
    </source>
</evidence>
<keyword evidence="7 8" id="KW-0472">Membrane</keyword>
<reference evidence="10" key="1">
    <citation type="submission" date="2017-06" db="EMBL/GenBank/DDBJ databases">
        <title>FDA dAtabase for Regulatory Grade micrObial Sequences (FDA-ARGOS): Supporting development and validation of Infectious Disease Dx tests.</title>
        <authorList>
            <person name="Minogue T."/>
            <person name="Wolcott M."/>
            <person name="Wasieloski L."/>
            <person name="Aguilar W."/>
            <person name="Moore D."/>
            <person name="Tallon L."/>
            <person name="Sadzewicz L."/>
            <person name="Sengamalay N."/>
            <person name="Ott S."/>
            <person name="Godinez A."/>
            <person name="Nagaraj S."/>
            <person name="Nadendla S."/>
            <person name="Geyer C."/>
            <person name="Sichtig H."/>
        </authorList>
    </citation>
    <scope>NUCLEOTIDE SEQUENCE [LARGE SCALE GENOMIC DNA]</scope>
    <source>
        <strain evidence="10">FDAARGOS_289</strain>
    </source>
</reference>
<accession>A0A1Z3UD24</accession>
<dbReference type="Pfam" id="PF02535">
    <property type="entry name" value="Zip"/>
    <property type="match status" value="1"/>
</dbReference>
<comment type="subcellular location">
    <subcellularLocation>
        <location evidence="1">Cell membrane</location>
        <topology evidence="1">Multi-pass membrane protein</topology>
    </subcellularLocation>
</comment>